<reference evidence="4 5" key="1">
    <citation type="journal article" date="2019" name="Genome Biol. Evol.">
        <title>Nanopore Sequencing Significantly Improves Genome Assembly of the Protozoan Parasite Trypanosoma cruzi.</title>
        <authorList>
            <person name="Diaz-Viraque F."/>
            <person name="Pita S."/>
            <person name="Greif G."/>
            <person name="de Souza R.C.M."/>
            <person name="Iraola G."/>
            <person name="Robello C."/>
        </authorList>
    </citation>
    <scope>NUCLEOTIDE SEQUENCE [LARGE SCALE GENOMIC DNA]</scope>
    <source>
        <strain evidence="4 5">Berenice</strain>
    </source>
</reference>
<evidence type="ECO:0000259" key="3">
    <source>
        <dbReference type="PROSITE" id="PS51704"/>
    </source>
</evidence>
<dbReference type="InterPro" id="IPR017946">
    <property type="entry name" value="PLC-like_Pdiesterase_TIM-brl"/>
</dbReference>
<proteinExistence type="predicted"/>
<dbReference type="InterPro" id="IPR051578">
    <property type="entry name" value="GDPD"/>
</dbReference>
<accession>A0A7J6XXC5</accession>
<dbReference type="PROSITE" id="PS50007">
    <property type="entry name" value="PIPLC_X_DOMAIN"/>
    <property type="match status" value="1"/>
</dbReference>
<evidence type="ECO:0000256" key="2">
    <source>
        <dbReference type="SAM" id="MobiDB-lite"/>
    </source>
</evidence>
<dbReference type="VEuPathDB" id="TriTrypDB:BCY84_16581"/>
<dbReference type="PANTHER" id="PTHR22958:SF1">
    <property type="entry name" value="GLYCEROPHOSPHOCHOLINE PHOSPHODIESTERASE GPCPD1"/>
    <property type="match status" value="1"/>
</dbReference>
<keyword evidence="1" id="KW-0378">Hydrolase</keyword>
<dbReference type="GO" id="GO:0008081">
    <property type="term" value="F:phosphoric diester hydrolase activity"/>
    <property type="evidence" value="ECO:0007669"/>
    <property type="project" value="InterPro"/>
</dbReference>
<dbReference type="Pfam" id="PF03009">
    <property type="entry name" value="GDPD"/>
    <property type="match status" value="2"/>
</dbReference>
<dbReference type="AlphaFoldDB" id="A0A7J6XXC5"/>
<evidence type="ECO:0000313" key="5">
    <source>
        <dbReference type="Proteomes" id="UP000583944"/>
    </source>
</evidence>
<sequence>MEEPTFMRIVLHVFGLRAEIISAEFVRFSMSRPRGNCPYLTPQFIREGEQEQQRYIPPSVDQLRLALVSDAEEMGEWGTTAPLLLEKTRPSLSGNEMRNGNDVNDNLLYFTASVQVPASSVKEHTLRFRLVIVDEPLLSAIAAMSTTATSSSGTGLCVAKGIRPGAAIVAVENAYWQPETVTLVPSDSHDGKTWHAYIDLRDRVVHFSRASKQFPFLSQLCKADKANCAPKAGPLLSLTLYANDPRTRFERKAWLESLPPQRRDAMMYLEHEHRRQFNEDNTSGGEPLSPSSSFEVEDIYPVRCDGSCWCEGHLPTPAPMEKQNKVLKQATKRRQRRKEPENGKEVLLHNPHRHTSCRETMELESPPVEPAADYASRNCLQCKRQLSQSSENTSFFREDALTAVMRRGWCVEPLHSSDPVRPFSPGDPQFTMRVWHSTVNVAPLKERGLQIEAMMPIPIYGMNRRKDSMISNKVARSLTPTDSSSTIVFAESHQYDNTNDGERAEWSASYNSNETSTCAPSGYSATVVGVRWVKGVAVLQPPLFKHHTSGTLAIPLCFMEITESGGSPVAHWHTIYVQYLFVFPFHYQQRCTLEVVRSLSSLGRLATKKLVGHRGLGKTYTRSIPIEASDEASSSSTAPKRMKPNRLTVKLAENSLESINAAHRRGCDMVEFDVMLTRDRIPVIFHDPLIQLQASKKRGAGTRNGRVERKVSSSLPPLDFGFSPVFMDNLPLNPQMQLSAHSPAFLASASPSFATFSERRPSQLLQLCMHSLPNFTSVPIALHQLTKRQLDVVTTETFTHMKDTNTLRNLILRHWNQILRVYRNRTRRKYLQINKIRPPEGENEFSGCLPNELDASCHEHQKDDDYNKFLHHRQRILAQQEDVTNHICTLEDLFEGTPASLRFDLEVKFPFQPIGDKNLFLQIDAFEVNAFVDDILRVVFAYADQRQSVQDERGCVTDRPRDVIFSSFEPDICLALKMKQSRFDVVFLCDTEMSEDFKDYRCFGLVEGALQFSVFMHLSGVSILAASLCTKEQMKIPSTRSVSRLPRQPTSLQVEIQQQDRHQKDTMDLRNGNYDSHINIHTVDDVTDDRNSNFDQREVEWASFDCSRGKAIAAYAHAHKQLIWTWGEMNNDGQFTYVQSKVFKIDAIITDNVPLWTALQEVDTPDTTVST</sequence>
<dbReference type="PANTHER" id="PTHR22958">
    <property type="entry name" value="GLYCEROPHOSPHORYL DIESTER PHOSPHODIESTERASE"/>
    <property type="match status" value="1"/>
</dbReference>
<dbReference type="Proteomes" id="UP000583944">
    <property type="component" value="Unassembled WGS sequence"/>
</dbReference>
<name>A0A7J6XXC5_TRYCR</name>
<evidence type="ECO:0000256" key="1">
    <source>
        <dbReference type="ARBA" id="ARBA00022801"/>
    </source>
</evidence>
<dbReference type="VEuPathDB" id="TriTrypDB:ECC02_008220"/>
<feature type="region of interest" description="Disordered" evidence="2">
    <location>
        <begin position="319"/>
        <end position="343"/>
    </location>
</feature>
<dbReference type="SUPFAM" id="SSF51695">
    <property type="entry name" value="PLC-like phosphodiesterases"/>
    <property type="match status" value="1"/>
</dbReference>
<organism evidence="4 5">
    <name type="scientific">Trypanosoma cruzi</name>
    <dbReference type="NCBI Taxonomy" id="5693"/>
    <lineage>
        <taxon>Eukaryota</taxon>
        <taxon>Discoba</taxon>
        <taxon>Euglenozoa</taxon>
        <taxon>Kinetoplastea</taxon>
        <taxon>Metakinetoplastina</taxon>
        <taxon>Trypanosomatida</taxon>
        <taxon>Trypanosomatidae</taxon>
        <taxon>Trypanosoma</taxon>
        <taxon>Schizotrypanum</taxon>
    </lineage>
</organism>
<dbReference type="GO" id="GO:0046475">
    <property type="term" value="P:glycerophospholipid catabolic process"/>
    <property type="evidence" value="ECO:0007669"/>
    <property type="project" value="TreeGrafter"/>
</dbReference>
<dbReference type="EMBL" id="JABDHM010000084">
    <property type="protein sequence ID" value="KAF5218865.1"/>
    <property type="molecule type" value="Genomic_DNA"/>
</dbReference>
<evidence type="ECO:0000313" key="4">
    <source>
        <dbReference type="EMBL" id="KAF5218865.1"/>
    </source>
</evidence>
<feature type="domain" description="GP-PDE" evidence="3">
    <location>
        <begin position="639"/>
        <end position="1061"/>
    </location>
</feature>
<gene>
    <name evidence="4" type="ORF">ECC02_008220</name>
</gene>
<comment type="caution">
    <text evidence="4">The sequence shown here is derived from an EMBL/GenBank/DDBJ whole genome shotgun (WGS) entry which is preliminary data.</text>
</comment>
<protein>
    <recommendedName>
        <fullName evidence="3">GP-PDE domain-containing protein</fullName>
    </recommendedName>
</protein>
<dbReference type="InterPro" id="IPR030395">
    <property type="entry name" value="GP_PDE_dom"/>
</dbReference>
<dbReference type="Gene3D" id="3.20.20.190">
    <property type="entry name" value="Phosphatidylinositol (PI) phosphodiesterase"/>
    <property type="match status" value="2"/>
</dbReference>
<dbReference type="PROSITE" id="PS51704">
    <property type="entry name" value="GP_PDE"/>
    <property type="match status" value="1"/>
</dbReference>